<sequence length="161" mass="16301">MASKALLLLAAAVVAAACVVGAADAKFGRLGRLVITGVVPCNTGSLIDIATSPAFPNADVELRCAGKVVAGATTNTNGTFSVELDMTNALAAFIGGCTLVVDTPLIKCNADLTDVGSPCPTLGPAHPSARGIFHLPRRHLSTSSLPDSPSTPDEPDFMSNV</sequence>
<dbReference type="AlphaFoldDB" id="A0A811NE07"/>
<keyword evidence="4" id="KW-1185">Reference proteome</keyword>
<dbReference type="Proteomes" id="UP000604825">
    <property type="component" value="Unassembled WGS sequence"/>
</dbReference>
<dbReference type="PANTHER" id="PTHR34458:SF7">
    <property type="entry name" value="OS07G0674400 PROTEIN"/>
    <property type="match status" value="1"/>
</dbReference>
<dbReference type="EMBL" id="CAJGYO010000004">
    <property type="protein sequence ID" value="CAD6222594.1"/>
    <property type="molecule type" value="Genomic_DNA"/>
</dbReference>
<name>A0A811NE07_9POAL</name>
<dbReference type="OrthoDB" id="905355at2759"/>
<evidence type="ECO:0000313" key="4">
    <source>
        <dbReference type="Proteomes" id="UP000604825"/>
    </source>
</evidence>
<feature type="compositionally biased region" description="Low complexity" evidence="1">
    <location>
        <begin position="141"/>
        <end position="151"/>
    </location>
</feature>
<dbReference type="InterPro" id="IPR040404">
    <property type="entry name" value="Phylloplanin-like"/>
</dbReference>
<feature type="signal peptide" evidence="2">
    <location>
        <begin position="1"/>
        <end position="17"/>
    </location>
</feature>
<evidence type="ECO:0000313" key="3">
    <source>
        <dbReference type="EMBL" id="CAD6222594.1"/>
    </source>
</evidence>
<gene>
    <name evidence="3" type="ORF">NCGR_LOCUS15176</name>
</gene>
<protein>
    <submittedName>
        <fullName evidence="3">Uncharacterized protein</fullName>
    </submittedName>
</protein>
<feature type="region of interest" description="Disordered" evidence="1">
    <location>
        <begin position="140"/>
        <end position="161"/>
    </location>
</feature>
<keyword evidence="2" id="KW-0732">Signal</keyword>
<proteinExistence type="predicted"/>
<feature type="chain" id="PRO_5032914343" evidence="2">
    <location>
        <begin position="18"/>
        <end position="161"/>
    </location>
</feature>
<comment type="caution">
    <text evidence="3">The sequence shown here is derived from an EMBL/GenBank/DDBJ whole genome shotgun (WGS) entry which is preliminary data.</text>
</comment>
<reference evidence="3" key="1">
    <citation type="submission" date="2020-10" db="EMBL/GenBank/DDBJ databases">
        <authorList>
            <person name="Han B."/>
            <person name="Lu T."/>
            <person name="Zhao Q."/>
            <person name="Huang X."/>
            <person name="Zhao Y."/>
        </authorList>
    </citation>
    <scope>NUCLEOTIDE SEQUENCE</scope>
</reference>
<organism evidence="3 4">
    <name type="scientific">Miscanthus lutarioriparius</name>
    <dbReference type="NCBI Taxonomy" id="422564"/>
    <lineage>
        <taxon>Eukaryota</taxon>
        <taxon>Viridiplantae</taxon>
        <taxon>Streptophyta</taxon>
        <taxon>Embryophyta</taxon>
        <taxon>Tracheophyta</taxon>
        <taxon>Spermatophyta</taxon>
        <taxon>Magnoliopsida</taxon>
        <taxon>Liliopsida</taxon>
        <taxon>Poales</taxon>
        <taxon>Poaceae</taxon>
        <taxon>PACMAD clade</taxon>
        <taxon>Panicoideae</taxon>
        <taxon>Andropogonodae</taxon>
        <taxon>Andropogoneae</taxon>
        <taxon>Saccharinae</taxon>
        <taxon>Miscanthus</taxon>
    </lineage>
</organism>
<dbReference type="PANTHER" id="PTHR34458">
    <property type="entry name" value="POLLEN OLE E 1 ALLERGEN AND EXTENSIN FAMILY PROTEIN-RELATED"/>
    <property type="match status" value="1"/>
</dbReference>
<evidence type="ECO:0000256" key="1">
    <source>
        <dbReference type="SAM" id="MobiDB-lite"/>
    </source>
</evidence>
<accession>A0A811NE07</accession>
<evidence type="ECO:0000256" key="2">
    <source>
        <dbReference type="SAM" id="SignalP"/>
    </source>
</evidence>
<dbReference type="PROSITE" id="PS51257">
    <property type="entry name" value="PROKAR_LIPOPROTEIN"/>
    <property type="match status" value="1"/>
</dbReference>